<proteinExistence type="inferred from homology"/>
<dbReference type="Gene3D" id="3.50.50.60">
    <property type="entry name" value="FAD/NAD(P)-binding domain"/>
    <property type="match status" value="1"/>
</dbReference>
<reference evidence="5" key="1">
    <citation type="journal article" date="2013" name="Genome Announc.">
        <title>Draft genome sequence of the grapevine dieback fungus Eutypa lata UCR-EL1.</title>
        <authorList>
            <person name="Blanco-Ulate B."/>
            <person name="Rolshausen P.E."/>
            <person name="Cantu D."/>
        </authorList>
    </citation>
    <scope>NUCLEOTIDE SEQUENCE [LARGE SCALE GENOMIC DNA]</scope>
    <source>
        <strain evidence="5">UCR-EL1</strain>
    </source>
</reference>
<dbReference type="OMA" id="TWTINID"/>
<evidence type="ECO:0000259" key="3">
    <source>
        <dbReference type="PROSITE" id="PS00624"/>
    </source>
</evidence>
<dbReference type="InterPro" id="IPR036188">
    <property type="entry name" value="FAD/NAD-bd_sf"/>
</dbReference>
<name>M7T418_EUTLA</name>
<protein>
    <submittedName>
        <fullName evidence="4">Putative gmc oxidoreductase protein</fullName>
    </submittedName>
</protein>
<keyword evidence="5" id="KW-1185">Reference proteome</keyword>
<dbReference type="GO" id="GO:0016614">
    <property type="term" value="F:oxidoreductase activity, acting on CH-OH group of donors"/>
    <property type="evidence" value="ECO:0007669"/>
    <property type="project" value="InterPro"/>
</dbReference>
<dbReference type="Pfam" id="PF00732">
    <property type="entry name" value="GMC_oxred_N"/>
    <property type="match status" value="1"/>
</dbReference>
<dbReference type="EMBL" id="KB705649">
    <property type="protein sequence ID" value="EMR71352.1"/>
    <property type="molecule type" value="Genomic_DNA"/>
</dbReference>
<dbReference type="GO" id="GO:0050660">
    <property type="term" value="F:flavin adenine dinucleotide binding"/>
    <property type="evidence" value="ECO:0007669"/>
    <property type="project" value="InterPro"/>
</dbReference>
<dbReference type="InterPro" id="IPR000172">
    <property type="entry name" value="GMC_OxRdtase_N"/>
</dbReference>
<comment type="similarity">
    <text evidence="1">Belongs to the GMC oxidoreductase family.</text>
</comment>
<dbReference type="SUPFAM" id="SSF51905">
    <property type="entry name" value="FAD/NAD(P)-binding domain"/>
    <property type="match status" value="1"/>
</dbReference>
<evidence type="ECO:0000256" key="2">
    <source>
        <dbReference type="ARBA" id="ARBA00023180"/>
    </source>
</evidence>
<evidence type="ECO:0000313" key="4">
    <source>
        <dbReference type="EMBL" id="EMR71352.1"/>
    </source>
</evidence>
<dbReference type="HOGENOM" id="CLU_002865_0_3_1"/>
<dbReference type="KEGG" id="ela:UCREL1_1592"/>
<dbReference type="PANTHER" id="PTHR11552">
    <property type="entry name" value="GLUCOSE-METHANOL-CHOLINE GMC OXIDOREDUCTASE"/>
    <property type="match status" value="1"/>
</dbReference>
<dbReference type="Gene3D" id="3.30.560.10">
    <property type="entry name" value="Glucose Oxidase, domain 3"/>
    <property type="match status" value="1"/>
</dbReference>
<dbReference type="PROSITE" id="PS00624">
    <property type="entry name" value="GMC_OXRED_2"/>
    <property type="match status" value="1"/>
</dbReference>
<accession>M7T418</accession>
<dbReference type="PANTHER" id="PTHR11552:SF138">
    <property type="entry name" value="DEHYDROGENASE PKFF-RELATED"/>
    <property type="match status" value="1"/>
</dbReference>
<dbReference type="InterPro" id="IPR007867">
    <property type="entry name" value="GMC_OxRtase_C"/>
</dbReference>
<dbReference type="eggNOG" id="KOG1238">
    <property type="taxonomic scope" value="Eukaryota"/>
</dbReference>
<evidence type="ECO:0000313" key="5">
    <source>
        <dbReference type="Proteomes" id="UP000012174"/>
    </source>
</evidence>
<dbReference type="SUPFAM" id="SSF54373">
    <property type="entry name" value="FAD-linked reductases, C-terminal domain"/>
    <property type="match status" value="1"/>
</dbReference>
<dbReference type="AlphaFoldDB" id="M7T418"/>
<dbReference type="Pfam" id="PF05199">
    <property type="entry name" value="GMC_oxred_C"/>
    <property type="match status" value="1"/>
</dbReference>
<gene>
    <name evidence="4" type="ORF">UCREL1_1592</name>
</gene>
<feature type="domain" description="Glucose-methanol-choline oxidoreductase N-terminal" evidence="3">
    <location>
        <begin position="66"/>
        <end position="80"/>
    </location>
</feature>
<dbReference type="InterPro" id="IPR012132">
    <property type="entry name" value="GMC_OxRdtase"/>
</dbReference>
<organism evidence="4 5">
    <name type="scientific">Eutypa lata (strain UCR-EL1)</name>
    <name type="common">Grapevine dieback disease fungus</name>
    <name type="synonym">Eutypa armeniacae</name>
    <dbReference type="NCBI Taxonomy" id="1287681"/>
    <lineage>
        <taxon>Eukaryota</taxon>
        <taxon>Fungi</taxon>
        <taxon>Dikarya</taxon>
        <taxon>Ascomycota</taxon>
        <taxon>Pezizomycotina</taxon>
        <taxon>Sordariomycetes</taxon>
        <taxon>Xylariomycetidae</taxon>
        <taxon>Xylariales</taxon>
        <taxon>Diatrypaceae</taxon>
        <taxon>Eutypa</taxon>
    </lineage>
</organism>
<dbReference type="OrthoDB" id="269227at2759"/>
<dbReference type="Proteomes" id="UP000012174">
    <property type="component" value="Unassembled WGS sequence"/>
</dbReference>
<evidence type="ECO:0000256" key="1">
    <source>
        <dbReference type="ARBA" id="ARBA00010790"/>
    </source>
</evidence>
<sequence>MDPTTAIRCSSQTAFLDACQARPNFKVFRDTLAEKITFDNEKRATGVKIDSGLFLRARKEVILSAGAFQSPQLLMISGIGPAATLDSFGIPVVADRPGVGQNMSDHIMFGPSYRVKVKSLANELGDPTQVLAILNNYFLNARGPLATQSMVSTDAGKYLSTLPASWPDLEYIAVDAYFGDYSSPLFRADPGYPQDGLDYASIVVAPTAPRSRGSVTIKTTKATDLPVINPNWLTDPIDAEIAVAGYKRARQLFQTAALREILADPVEYFPGPTIETDEQILDVIRKSLVPVFHASTTCRMGKADDPDAVVDAKARVIGVSGLRVVDTSSFALLPPGHPQSTVYALAEKIADDIKRGD</sequence>
<dbReference type="GO" id="GO:0044550">
    <property type="term" value="P:secondary metabolite biosynthetic process"/>
    <property type="evidence" value="ECO:0007669"/>
    <property type="project" value="TreeGrafter"/>
</dbReference>
<keyword evidence="2" id="KW-0325">Glycoprotein</keyword>